<sequence length="145" mass="16740">MASSPCFPAFLSTNSDHKVIAALYDDTTLCIFGSDHVFYTFEAFEIEVWNYRPELFCMLETANQIKIIQNFAAMRLWQHPSDYSSNEALAVKIIPPSTVAQENNRENNYTLEQEERWDGALEYNWQICNQISSSLPPFPEVKFVV</sequence>
<protein>
    <submittedName>
        <fullName evidence="1">Uncharacterized protein</fullName>
    </submittedName>
</protein>
<name>A0AAN9M2P2_PHACN</name>
<dbReference type="EMBL" id="JAYMYR010000008">
    <property type="protein sequence ID" value="KAK7346711.1"/>
    <property type="molecule type" value="Genomic_DNA"/>
</dbReference>
<reference evidence="1 2" key="1">
    <citation type="submission" date="2024-01" db="EMBL/GenBank/DDBJ databases">
        <title>The genomes of 5 underutilized Papilionoideae crops provide insights into root nodulation and disease resistanc.</title>
        <authorList>
            <person name="Jiang F."/>
        </authorList>
    </citation>
    <scope>NUCLEOTIDE SEQUENCE [LARGE SCALE GENOMIC DNA]</scope>
    <source>
        <strain evidence="1">JINMINGXINNONG_FW02</strain>
        <tissue evidence="1">Leaves</tissue>
    </source>
</reference>
<gene>
    <name evidence="1" type="ORF">VNO80_21234</name>
</gene>
<keyword evidence="2" id="KW-1185">Reference proteome</keyword>
<evidence type="ECO:0000313" key="1">
    <source>
        <dbReference type="EMBL" id="KAK7346711.1"/>
    </source>
</evidence>
<dbReference type="Proteomes" id="UP001374584">
    <property type="component" value="Unassembled WGS sequence"/>
</dbReference>
<accession>A0AAN9M2P2</accession>
<organism evidence="1 2">
    <name type="scientific">Phaseolus coccineus</name>
    <name type="common">Scarlet runner bean</name>
    <name type="synonym">Phaseolus multiflorus</name>
    <dbReference type="NCBI Taxonomy" id="3886"/>
    <lineage>
        <taxon>Eukaryota</taxon>
        <taxon>Viridiplantae</taxon>
        <taxon>Streptophyta</taxon>
        <taxon>Embryophyta</taxon>
        <taxon>Tracheophyta</taxon>
        <taxon>Spermatophyta</taxon>
        <taxon>Magnoliopsida</taxon>
        <taxon>eudicotyledons</taxon>
        <taxon>Gunneridae</taxon>
        <taxon>Pentapetalae</taxon>
        <taxon>rosids</taxon>
        <taxon>fabids</taxon>
        <taxon>Fabales</taxon>
        <taxon>Fabaceae</taxon>
        <taxon>Papilionoideae</taxon>
        <taxon>50 kb inversion clade</taxon>
        <taxon>NPAAA clade</taxon>
        <taxon>indigoferoid/millettioid clade</taxon>
        <taxon>Phaseoleae</taxon>
        <taxon>Phaseolus</taxon>
    </lineage>
</organism>
<comment type="caution">
    <text evidence="1">The sequence shown here is derived from an EMBL/GenBank/DDBJ whole genome shotgun (WGS) entry which is preliminary data.</text>
</comment>
<proteinExistence type="predicted"/>
<evidence type="ECO:0000313" key="2">
    <source>
        <dbReference type="Proteomes" id="UP001374584"/>
    </source>
</evidence>
<dbReference type="AlphaFoldDB" id="A0AAN9M2P2"/>